<feature type="signal peptide" evidence="1">
    <location>
        <begin position="1"/>
        <end position="33"/>
    </location>
</feature>
<name>A0A1G5SC82_9PROT</name>
<evidence type="ECO:0000313" key="2">
    <source>
        <dbReference type="EMBL" id="SCZ84587.1"/>
    </source>
</evidence>
<dbReference type="EMBL" id="FMWO01000029">
    <property type="protein sequence ID" value="SCZ84587.1"/>
    <property type="molecule type" value="Genomic_DNA"/>
</dbReference>
<gene>
    <name evidence="2" type="ORF">NSMM_230008</name>
</gene>
<reference evidence="2 3" key="1">
    <citation type="submission" date="2016-10" db="EMBL/GenBank/DDBJ databases">
        <authorList>
            <person name="de Groot N.N."/>
        </authorList>
    </citation>
    <scope>NUCLEOTIDE SEQUENCE [LARGE SCALE GENOMIC DNA]</scope>
    <source>
        <strain evidence="2">1</strain>
    </source>
</reference>
<evidence type="ECO:0000313" key="3">
    <source>
        <dbReference type="Proteomes" id="UP000198729"/>
    </source>
</evidence>
<dbReference type="OrthoDB" id="8547183at2"/>
<protein>
    <recommendedName>
        <fullName evidence="4">Transmembrane protein</fullName>
    </recommendedName>
</protein>
<keyword evidence="3" id="KW-1185">Reference proteome</keyword>
<dbReference type="AlphaFoldDB" id="A0A1G5SC82"/>
<dbReference type="STRING" id="51642.NSMM_230008"/>
<keyword evidence="1" id="KW-0732">Signal</keyword>
<evidence type="ECO:0008006" key="4">
    <source>
        <dbReference type="Google" id="ProtNLM"/>
    </source>
</evidence>
<evidence type="ECO:0000256" key="1">
    <source>
        <dbReference type="SAM" id="SignalP"/>
    </source>
</evidence>
<dbReference type="RefSeq" id="WP_090284183.1">
    <property type="nucleotide sequence ID" value="NZ_FMWO01000029.1"/>
</dbReference>
<accession>A0A1G5SC82</accession>
<feature type="chain" id="PRO_5011769338" description="Transmembrane protein" evidence="1">
    <location>
        <begin position="34"/>
        <end position="163"/>
    </location>
</feature>
<proteinExistence type="predicted"/>
<organism evidence="2 3">
    <name type="scientific">Nitrosomonas mobilis</name>
    <dbReference type="NCBI Taxonomy" id="51642"/>
    <lineage>
        <taxon>Bacteria</taxon>
        <taxon>Pseudomonadati</taxon>
        <taxon>Pseudomonadota</taxon>
        <taxon>Betaproteobacteria</taxon>
        <taxon>Nitrosomonadales</taxon>
        <taxon>Nitrosomonadaceae</taxon>
        <taxon>Nitrosomonas</taxon>
    </lineage>
</organism>
<dbReference type="Proteomes" id="UP000198729">
    <property type="component" value="Unassembled WGS sequence"/>
</dbReference>
<sequence>MSAYYLYKDSKARSIAFLLFLAVNVGAVNQALADVALDKDIFVDRYSHLIKATDEELSQQRGGFTLPNGMVVNISLERLIFLNGVEAVSSFIQFPVDGVLIQNGSGNLGQDLVGSVLSSVIQNNLDDQVVKSINELNIEISNLPKFDLKSGAVISDLIMPTLQ</sequence>